<dbReference type="PROSITE" id="PS01326">
    <property type="entry name" value="DAP_EPIMERASE"/>
    <property type="match status" value="1"/>
</dbReference>
<proteinExistence type="inferred from homology"/>
<dbReference type="Pfam" id="PF01678">
    <property type="entry name" value="DAP_epimerase"/>
    <property type="match status" value="2"/>
</dbReference>
<dbReference type="OMA" id="GIRCFAR"/>
<reference evidence="8 10" key="1">
    <citation type="journal article" date="2012" name="Nature">
        <title>Algal genomes reveal evolutionary mosaicism and the fate of nucleomorphs.</title>
        <authorList>
            <consortium name="DOE Joint Genome Institute"/>
            <person name="Curtis B.A."/>
            <person name="Tanifuji G."/>
            <person name="Burki F."/>
            <person name="Gruber A."/>
            <person name="Irimia M."/>
            <person name="Maruyama S."/>
            <person name="Arias M.C."/>
            <person name="Ball S.G."/>
            <person name="Gile G.H."/>
            <person name="Hirakawa Y."/>
            <person name="Hopkins J.F."/>
            <person name="Kuo A."/>
            <person name="Rensing S.A."/>
            <person name="Schmutz J."/>
            <person name="Symeonidi A."/>
            <person name="Elias M."/>
            <person name="Eveleigh R.J."/>
            <person name="Herman E.K."/>
            <person name="Klute M.J."/>
            <person name="Nakayama T."/>
            <person name="Obornik M."/>
            <person name="Reyes-Prieto A."/>
            <person name="Armbrust E.V."/>
            <person name="Aves S.J."/>
            <person name="Beiko R.G."/>
            <person name="Coutinho P."/>
            <person name="Dacks J.B."/>
            <person name="Durnford D.G."/>
            <person name="Fast N.M."/>
            <person name="Green B.R."/>
            <person name="Grisdale C.J."/>
            <person name="Hempel F."/>
            <person name="Henrissat B."/>
            <person name="Hoppner M.P."/>
            <person name="Ishida K."/>
            <person name="Kim E."/>
            <person name="Koreny L."/>
            <person name="Kroth P.G."/>
            <person name="Liu Y."/>
            <person name="Malik S.B."/>
            <person name="Maier U.G."/>
            <person name="McRose D."/>
            <person name="Mock T."/>
            <person name="Neilson J.A."/>
            <person name="Onodera N.T."/>
            <person name="Poole A.M."/>
            <person name="Pritham E.J."/>
            <person name="Richards T.A."/>
            <person name="Rocap G."/>
            <person name="Roy S.W."/>
            <person name="Sarai C."/>
            <person name="Schaack S."/>
            <person name="Shirato S."/>
            <person name="Slamovits C.H."/>
            <person name="Spencer D.F."/>
            <person name="Suzuki S."/>
            <person name="Worden A.Z."/>
            <person name="Zauner S."/>
            <person name="Barry K."/>
            <person name="Bell C."/>
            <person name="Bharti A.K."/>
            <person name="Crow J.A."/>
            <person name="Grimwood J."/>
            <person name="Kramer R."/>
            <person name="Lindquist E."/>
            <person name="Lucas S."/>
            <person name="Salamov A."/>
            <person name="McFadden G.I."/>
            <person name="Lane C.E."/>
            <person name="Keeling P.J."/>
            <person name="Gray M.W."/>
            <person name="Grigoriev I.V."/>
            <person name="Archibald J.M."/>
        </authorList>
    </citation>
    <scope>NUCLEOTIDE SEQUENCE</scope>
    <source>
        <strain evidence="8 10">CCMP2712</strain>
    </source>
</reference>
<comment type="similarity">
    <text evidence="2">Belongs to the diaminopimelate epimerase family.</text>
</comment>
<evidence type="ECO:0000256" key="6">
    <source>
        <dbReference type="ARBA" id="ARBA00023235"/>
    </source>
</evidence>
<dbReference type="eggNOG" id="ENOG502QQKJ">
    <property type="taxonomic scope" value="Eukaryota"/>
</dbReference>
<keyword evidence="5" id="KW-0457">Lysine biosynthesis</keyword>
<evidence type="ECO:0000256" key="7">
    <source>
        <dbReference type="ARBA" id="ARBA00051712"/>
    </source>
</evidence>
<protein>
    <recommendedName>
        <fullName evidence="3">diaminopimelate epimerase</fullName>
        <ecNumber evidence="3">5.1.1.7</ecNumber>
    </recommendedName>
</protein>
<dbReference type="EC" id="5.1.1.7" evidence="3"/>
<dbReference type="InterPro" id="IPR018510">
    <property type="entry name" value="DAP_epimerase_AS"/>
</dbReference>
<dbReference type="RefSeq" id="XP_005832235.1">
    <property type="nucleotide sequence ID" value="XM_005832178.1"/>
</dbReference>
<evidence type="ECO:0000313" key="8">
    <source>
        <dbReference type="EMBL" id="EKX45255.1"/>
    </source>
</evidence>
<dbReference type="PANTHER" id="PTHR31689:SF0">
    <property type="entry name" value="DIAMINOPIMELATE EPIMERASE"/>
    <property type="match status" value="1"/>
</dbReference>
<reference evidence="10" key="2">
    <citation type="submission" date="2012-11" db="EMBL/GenBank/DDBJ databases">
        <authorList>
            <person name="Kuo A."/>
            <person name="Curtis B.A."/>
            <person name="Tanifuji G."/>
            <person name="Burki F."/>
            <person name="Gruber A."/>
            <person name="Irimia M."/>
            <person name="Maruyama S."/>
            <person name="Arias M.C."/>
            <person name="Ball S.G."/>
            <person name="Gile G.H."/>
            <person name="Hirakawa Y."/>
            <person name="Hopkins J.F."/>
            <person name="Rensing S.A."/>
            <person name="Schmutz J."/>
            <person name="Symeonidi A."/>
            <person name="Elias M."/>
            <person name="Eveleigh R.J."/>
            <person name="Herman E.K."/>
            <person name="Klute M.J."/>
            <person name="Nakayama T."/>
            <person name="Obornik M."/>
            <person name="Reyes-Prieto A."/>
            <person name="Armbrust E.V."/>
            <person name="Aves S.J."/>
            <person name="Beiko R.G."/>
            <person name="Coutinho P."/>
            <person name="Dacks J.B."/>
            <person name="Durnford D.G."/>
            <person name="Fast N.M."/>
            <person name="Green B.R."/>
            <person name="Grisdale C."/>
            <person name="Hempe F."/>
            <person name="Henrissat B."/>
            <person name="Hoppner M.P."/>
            <person name="Ishida K.-I."/>
            <person name="Kim E."/>
            <person name="Koreny L."/>
            <person name="Kroth P.G."/>
            <person name="Liu Y."/>
            <person name="Malik S.-B."/>
            <person name="Maier U.G."/>
            <person name="McRose D."/>
            <person name="Mock T."/>
            <person name="Neilson J.A."/>
            <person name="Onodera N.T."/>
            <person name="Poole A.M."/>
            <person name="Pritham E.J."/>
            <person name="Richards T.A."/>
            <person name="Rocap G."/>
            <person name="Roy S.W."/>
            <person name="Sarai C."/>
            <person name="Schaack S."/>
            <person name="Shirato S."/>
            <person name="Slamovits C.H."/>
            <person name="Spencer D.F."/>
            <person name="Suzuki S."/>
            <person name="Worden A.Z."/>
            <person name="Zauner S."/>
            <person name="Barry K."/>
            <person name="Bell C."/>
            <person name="Bharti A.K."/>
            <person name="Crow J.A."/>
            <person name="Grimwood J."/>
            <person name="Kramer R."/>
            <person name="Lindquist E."/>
            <person name="Lucas S."/>
            <person name="Salamov A."/>
            <person name="McFadden G.I."/>
            <person name="Lane C.E."/>
            <person name="Keeling P.J."/>
            <person name="Gray M.W."/>
            <person name="Grigoriev I.V."/>
            <person name="Archibald J.M."/>
        </authorList>
    </citation>
    <scope>NUCLEOTIDE SEQUENCE</scope>
    <source>
        <strain evidence="10">CCMP2712</strain>
    </source>
</reference>
<comment type="pathway">
    <text evidence="1">Amino-acid biosynthesis; L-lysine biosynthesis via DAP pathway; DL-2,6-diaminopimelate from LL-2,6-diaminopimelate: step 1/1.</text>
</comment>
<dbReference type="GeneID" id="17301935"/>
<evidence type="ECO:0000313" key="9">
    <source>
        <dbReference type="EnsemblProtists" id="EKX45255"/>
    </source>
</evidence>
<organism evidence="8">
    <name type="scientific">Guillardia theta (strain CCMP2712)</name>
    <name type="common">Cryptophyte</name>
    <dbReference type="NCBI Taxonomy" id="905079"/>
    <lineage>
        <taxon>Eukaryota</taxon>
        <taxon>Cryptophyceae</taxon>
        <taxon>Pyrenomonadales</taxon>
        <taxon>Geminigeraceae</taxon>
        <taxon>Guillardia</taxon>
    </lineage>
</organism>
<dbReference type="InterPro" id="IPR001653">
    <property type="entry name" value="DAP_epimerase_DapF"/>
</dbReference>
<dbReference type="SUPFAM" id="SSF54506">
    <property type="entry name" value="Diaminopimelate epimerase-like"/>
    <property type="match status" value="2"/>
</dbReference>
<dbReference type="EMBL" id="JH993000">
    <property type="protein sequence ID" value="EKX45255.1"/>
    <property type="molecule type" value="Genomic_DNA"/>
</dbReference>
<dbReference type="Gene3D" id="3.10.310.10">
    <property type="entry name" value="Diaminopimelate Epimerase, Chain A, domain 1"/>
    <property type="match status" value="2"/>
</dbReference>
<evidence type="ECO:0000256" key="2">
    <source>
        <dbReference type="ARBA" id="ARBA00010219"/>
    </source>
</evidence>
<dbReference type="PANTHER" id="PTHR31689">
    <property type="entry name" value="DIAMINOPIMELATE EPIMERASE, CHLOROPLASTIC"/>
    <property type="match status" value="1"/>
</dbReference>
<dbReference type="STRING" id="905079.L1JAY7"/>
<dbReference type="PaxDb" id="55529-EKX45255"/>
<dbReference type="NCBIfam" id="TIGR00652">
    <property type="entry name" value="DapF"/>
    <property type="match status" value="1"/>
</dbReference>
<dbReference type="GO" id="GO:0008837">
    <property type="term" value="F:diaminopimelate epimerase activity"/>
    <property type="evidence" value="ECO:0007669"/>
    <property type="project" value="UniProtKB-EC"/>
</dbReference>
<dbReference type="AlphaFoldDB" id="L1JAY7"/>
<reference evidence="9" key="3">
    <citation type="submission" date="2016-03" db="UniProtKB">
        <authorList>
            <consortium name="EnsemblProtists"/>
        </authorList>
    </citation>
    <scope>IDENTIFICATION</scope>
</reference>
<keyword evidence="6" id="KW-0413">Isomerase</keyword>
<dbReference type="EnsemblProtists" id="EKX45255">
    <property type="protein sequence ID" value="EKX45255"/>
    <property type="gene ID" value="GUITHDRAFT_108894"/>
</dbReference>
<evidence type="ECO:0000313" key="10">
    <source>
        <dbReference type="Proteomes" id="UP000011087"/>
    </source>
</evidence>
<dbReference type="HAMAP" id="MF_00197">
    <property type="entry name" value="DAP_epimerase"/>
    <property type="match status" value="1"/>
</dbReference>
<dbReference type="KEGG" id="gtt:GUITHDRAFT_108894"/>
<evidence type="ECO:0000256" key="1">
    <source>
        <dbReference type="ARBA" id="ARBA00005196"/>
    </source>
</evidence>
<evidence type="ECO:0000256" key="4">
    <source>
        <dbReference type="ARBA" id="ARBA00022605"/>
    </source>
</evidence>
<keyword evidence="10" id="KW-1185">Reference proteome</keyword>
<sequence length="293" mass="31674">MPVKFRKMFGLGNDFIVIDARQDSKLSAAAEPRRATALTDRKTGIGCDQLIILEACEDAMCRMRIINADGSEVGACGNATRCIGGLLFQEKPDAPEATIRTKAGLLRCFKCEDPDMITVDMGEPGLKWEQVPVSKEVDTLHCKEACEGPGLTDCACCSMGNPHATFFVDDCEKVPLQEIGHDLEHHAFFPERCNVSVVTVSKDKKSIRMRVWERGTGITLACGTGACATAVNAIRRGYVGKAENYTTEVKMDGGSLVITYAPPGSGGEKEGHVLMTGRFDTAFTGEIPDSLWG</sequence>
<evidence type="ECO:0000256" key="3">
    <source>
        <dbReference type="ARBA" id="ARBA00013080"/>
    </source>
</evidence>
<gene>
    <name evidence="8" type="ORF">GUITHDRAFT_108894</name>
</gene>
<dbReference type="GO" id="GO:0009089">
    <property type="term" value="P:lysine biosynthetic process via diaminopimelate"/>
    <property type="evidence" value="ECO:0007669"/>
    <property type="project" value="UniProtKB-UniPathway"/>
</dbReference>
<comment type="catalytic activity">
    <reaction evidence="7">
        <text>(2S,6S)-2,6-diaminopimelate = meso-2,6-diaminopimelate</text>
        <dbReference type="Rhea" id="RHEA:15393"/>
        <dbReference type="ChEBI" id="CHEBI:57609"/>
        <dbReference type="ChEBI" id="CHEBI:57791"/>
        <dbReference type="EC" id="5.1.1.7"/>
    </reaction>
</comment>
<name>L1JAY7_GUITC</name>
<dbReference type="UniPathway" id="UPA00034">
    <property type="reaction ID" value="UER00025"/>
</dbReference>
<keyword evidence="4" id="KW-0028">Amino-acid biosynthesis</keyword>
<evidence type="ECO:0000256" key="5">
    <source>
        <dbReference type="ARBA" id="ARBA00023154"/>
    </source>
</evidence>
<accession>L1JAY7</accession>
<dbReference type="GO" id="GO:0005829">
    <property type="term" value="C:cytosol"/>
    <property type="evidence" value="ECO:0007669"/>
    <property type="project" value="TreeGrafter"/>
</dbReference>
<dbReference type="OrthoDB" id="5072754at2759"/>
<dbReference type="HOGENOM" id="CLU_053306_1_0_1"/>
<dbReference type="Proteomes" id="UP000011087">
    <property type="component" value="Unassembled WGS sequence"/>
</dbReference>